<dbReference type="AlphaFoldDB" id="A0A5C3MVV9"/>
<accession>A0A5C3MVV9</accession>
<keyword evidence="2" id="KW-0812">Transmembrane</keyword>
<keyword evidence="2" id="KW-1133">Transmembrane helix</keyword>
<sequence>MPPFSSRSSGCSGVLPSDKSGWSCLIKLFRFIFRLLKGRLLRMFARWNTRKPKCSWDIEQSQPSRIFPDDCHAVLGPPKTSYVCASRVPTIMPPTPPNDSTVAPPEYSDHGLPTVPLSITIPDVNSGMRERTSGGSTRYLSPSWSSAHNASRASFTSGGDNDNEPTLGLTLRPRSPSSPLSSRSSLRLPLDRSSGNSNRSSGLYSTSTSTLALSEVLPSLQSFHHSVASLSFSHVAEPGGGLPDQRLGIALKPISAKNVARYDRGVIVDRRKYEGNSDIMQMTREFTFDSPLPDGWEACVQPEGALYFYHSAKRVLTDAVMTDQHVCRIILECITCLEDTLASKQIEMPEDCEIALELLSSEEASCQYVCGYYFVDNESRSLFWFDTYDAMSLLEEVETEMCLRHMKLELESQYWFHCEMFPNHREVEPKLIQEVQGLLMHATVDAMTSSLSTTPYRYEVTEKMLAIVSKAQEIGNINGYSACVISRLMGTFSHARFLHHYGLPGARLSRGQSIYGTPLHQKSWLISIVSPLLFNSPELHRKLLEEIWVDRLINYQAWDFLLSKLQGEWEHISITSTVMLTVNVGFLAIQSVDRAVEVRSAAQSASYLAAVLSVGSIVMGLILVKGHRTLSRDDADAAQVYLWHKWHPTLGMEILAIMYGLPHGLLMWAMAAFFTALSLQYFQLNPDMSATSNGMRVPFGLIWLVILASIIWFLLSDWSGKTEPFWTGISAAMSRPWSILSCGMRPLQMPGLFCRKALSGDGERDEGKGDVPNDSAA</sequence>
<feature type="transmembrane region" description="Helical" evidence="2">
    <location>
        <begin position="697"/>
        <end position="715"/>
    </location>
</feature>
<protein>
    <recommendedName>
        <fullName evidence="5">WW domain-containing protein</fullName>
    </recommendedName>
</protein>
<evidence type="ECO:0000313" key="4">
    <source>
        <dbReference type="Proteomes" id="UP000305948"/>
    </source>
</evidence>
<gene>
    <name evidence="3" type="ORF">OE88DRAFT_1663306</name>
</gene>
<evidence type="ECO:0008006" key="5">
    <source>
        <dbReference type="Google" id="ProtNLM"/>
    </source>
</evidence>
<feature type="region of interest" description="Disordered" evidence="1">
    <location>
        <begin position="118"/>
        <end position="205"/>
    </location>
</feature>
<evidence type="ECO:0000313" key="3">
    <source>
        <dbReference type="EMBL" id="TFK48992.1"/>
    </source>
</evidence>
<organism evidence="3 4">
    <name type="scientific">Heliocybe sulcata</name>
    <dbReference type="NCBI Taxonomy" id="5364"/>
    <lineage>
        <taxon>Eukaryota</taxon>
        <taxon>Fungi</taxon>
        <taxon>Dikarya</taxon>
        <taxon>Basidiomycota</taxon>
        <taxon>Agaricomycotina</taxon>
        <taxon>Agaricomycetes</taxon>
        <taxon>Gloeophyllales</taxon>
        <taxon>Gloeophyllaceae</taxon>
        <taxon>Heliocybe</taxon>
    </lineage>
</organism>
<keyword evidence="2" id="KW-0472">Membrane</keyword>
<reference evidence="3 4" key="1">
    <citation type="journal article" date="2019" name="Nat. Ecol. Evol.">
        <title>Megaphylogeny resolves global patterns of mushroom evolution.</title>
        <authorList>
            <person name="Varga T."/>
            <person name="Krizsan K."/>
            <person name="Foldi C."/>
            <person name="Dima B."/>
            <person name="Sanchez-Garcia M."/>
            <person name="Sanchez-Ramirez S."/>
            <person name="Szollosi G.J."/>
            <person name="Szarkandi J.G."/>
            <person name="Papp V."/>
            <person name="Albert L."/>
            <person name="Andreopoulos W."/>
            <person name="Angelini C."/>
            <person name="Antonin V."/>
            <person name="Barry K.W."/>
            <person name="Bougher N.L."/>
            <person name="Buchanan P."/>
            <person name="Buyck B."/>
            <person name="Bense V."/>
            <person name="Catcheside P."/>
            <person name="Chovatia M."/>
            <person name="Cooper J."/>
            <person name="Damon W."/>
            <person name="Desjardin D."/>
            <person name="Finy P."/>
            <person name="Geml J."/>
            <person name="Haridas S."/>
            <person name="Hughes K."/>
            <person name="Justo A."/>
            <person name="Karasinski D."/>
            <person name="Kautmanova I."/>
            <person name="Kiss B."/>
            <person name="Kocsube S."/>
            <person name="Kotiranta H."/>
            <person name="LaButti K.M."/>
            <person name="Lechner B.E."/>
            <person name="Liimatainen K."/>
            <person name="Lipzen A."/>
            <person name="Lukacs Z."/>
            <person name="Mihaltcheva S."/>
            <person name="Morgado L.N."/>
            <person name="Niskanen T."/>
            <person name="Noordeloos M.E."/>
            <person name="Ohm R.A."/>
            <person name="Ortiz-Santana B."/>
            <person name="Ovrebo C."/>
            <person name="Racz N."/>
            <person name="Riley R."/>
            <person name="Savchenko A."/>
            <person name="Shiryaev A."/>
            <person name="Soop K."/>
            <person name="Spirin V."/>
            <person name="Szebenyi C."/>
            <person name="Tomsovsky M."/>
            <person name="Tulloss R.E."/>
            <person name="Uehling J."/>
            <person name="Grigoriev I.V."/>
            <person name="Vagvolgyi C."/>
            <person name="Papp T."/>
            <person name="Martin F.M."/>
            <person name="Miettinen O."/>
            <person name="Hibbett D.S."/>
            <person name="Nagy L.G."/>
        </authorList>
    </citation>
    <scope>NUCLEOTIDE SEQUENCE [LARGE SCALE GENOMIC DNA]</scope>
    <source>
        <strain evidence="3 4">OMC1185</strain>
    </source>
</reference>
<proteinExistence type="predicted"/>
<dbReference type="Proteomes" id="UP000305948">
    <property type="component" value="Unassembled WGS sequence"/>
</dbReference>
<dbReference type="OrthoDB" id="2657661at2759"/>
<feature type="compositionally biased region" description="Polar residues" evidence="1">
    <location>
        <begin position="133"/>
        <end position="160"/>
    </location>
</feature>
<feature type="transmembrane region" description="Helical" evidence="2">
    <location>
        <begin position="604"/>
        <end position="624"/>
    </location>
</feature>
<name>A0A5C3MVV9_9AGAM</name>
<evidence type="ECO:0000256" key="1">
    <source>
        <dbReference type="SAM" id="MobiDB-lite"/>
    </source>
</evidence>
<evidence type="ECO:0000256" key="2">
    <source>
        <dbReference type="SAM" id="Phobius"/>
    </source>
</evidence>
<feature type="compositionally biased region" description="Low complexity" evidence="1">
    <location>
        <begin position="171"/>
        <end position="205"/>
    </location>
</feature>
<dbReference type="EMBL" id="ML213517">
    <property type="protein sequence ID" value="TFK48992.1"/>
    <property type="molecule type" value="Genomic_DNA"/>
</dbReference>
<feature type="transmembrane region" description="Helical" evidence="2">
    <location>
        <begin position="654"/>
        <end position="677"/>
    </location>
</feature>
<keyword evidence="4" id="KW-1185">Reference proteome</keyword>